<accession>A0ABX2IXQ3</accession>
<dbReference type="Proteomes" id="UP000777935">
    <property type="component" value="Unassembled WGS sequence"/>
</dbReference>
<proteinExistence type="predicted"/>
<gene>
    <name evidence="1" type="ORF">HRQ87_10850</name>
</gene>
<evidence type="ECO:0000313" key="2">
    <source>
        <dbReference type="Proteomes" id="UP000777935"/>
    </source>
</evidence>
<organism evidence="1 2">
    <name type="scientific">Parasulfitobacter algicola</name>
    <dbReference type="NCBI Taxonomy" id="2614809"/>
    <lineage>
        <taxon>Bacteria</taxon>
        <taxon>Pseudomonadati</taxon>
        <taxon>Pseudomonadota</taxon>
        <taxon>Alphaproteobacteria</taxon>
        <taxon>Rhodobacterales</taxon>
        <taxon>Roseobacteraceae</taxon>
        <taxon>Parasulfitobacter</taxon>
    </lineage>
</organism>
<dbReference type="EMBL" id="JABUFE010000005">
    <property type="protein sequence ID" value="NSX55299.1"/>
    <property type="molecule type" value="Genomic_DNA"/>
</dbReference>
<keyword evidence="2" id="KW-1185">Reference proteome</keyword>
<protein>
    <submittedName>
        <fullName evidence="1">Uncharacterized protein</fullName>
    </submittedName>
</protein>
<evidence type="ECO:0000313" key="1">
    <source>
        <dbReference type="EMBL" id="NSX55299.1"/>
    </source>
</evidence>
<reference evidence="1 2" key="1">
    <citation type="submission" date="2020-06" db="EMBL/GenBank/DDBJ databases">
        <title>Sulfitobacter algicola sp. nov., isolated from green algae.</title>
        <authorList>
            <person name="Wang C."/>
        </authorList>
    </citation>
    <scope>NUCLEOTIDE SEQUENCE [LARGE SCALE GENOMIC DNA]</scope>
    <source>
        <strain evidence="1 2">1151</strain>
    </source>
</reference>
<comment type="caution">
    <text evidence="1">The sequence shown here is derived from an EMBL/GenBank/DDBJ whole genome shotgun (WGS) entry which is preliminary data.</text>
</comment>
<name>A0ABX2IXQ3_9RHOB</name>
<dbReference type="RefSeq" id="WP_174138177.1">
    <property type="nucleotide sequence ID" value="NZ_JABUFE010000005.1"/>
</dbReference>
<sequence length="89" mass="9875">MSDKNIDPKGLIREAYNIENIALPECRSIFLDWAIGVPQGRSAQRSIKALLKLYQSDHPDHPMTQVLTEGLAPAPVAKRRGGRAARIKN</sequence>